<evidence type="ECO:0000256" key="4">
    <source>
        <dbReference type="PIRSR" id="PIRSR006806-1"/>
    </source>
</evidence>
<dbReference type="InterPro" id="IPR024185">
    <property type="entry name" value="FTHF_cligase-like_sf"/>
</dbReference>
<dbReference type="InterPro" id="IPR002698">
    <property type="entry name" value="FTHF_cligase"/>
</dbReference>
<dbReference type="Proteomes" id="UP000627715">
    <property type="component" value="Unassembled WGS sequence"/>
</dbReference>
<evidence type="ECO:0000313" key="7">
    <source>
        <dbReference type="Proteomes" id="UP000627715"/>
    </source>
</evidence>
<dbReference type="PANTHER" id="PTHR23407:SF1">
    <property type="entry name" value="5-FORMYLTETRAHYDROFOLATE CYCLO-LIGASE"/>
    <property type="match status" value="1"/>
</dbReference>
<comment type="catalytic activity">
    <reaction evidence="5">
        <text>(6S)-5-formyl-5,6,7,8-tetrahydrofolate + ATP = (6R)-5,10-methenyltetrahydrofolate + ADP + phosphate</text>
        <dbReference type="Rhea" id="RHEA:10488"/>
        <dbReference type="ChEBI" id="CHEBI:30616"/>
        <dbReference type="ChEBI" id="CHEBI:43474"/>
        <dbReference type="ChEBI" id="CHEBI:57455"/>
        <dbReference type="ChEBI" id="CHEBI:57457"/>
        <dbReference type="ChEBI" id="CHEBI:456216"/>
        <dbReference type="EC" id="6.3.3.2"/>
    </reaction>
</comment>
<dbReference type="InterPro" id="IPR037171">
    <property type="entry name" value="NagB/RpiA_transferase-like"/>
</dbReference>
<feature type="binding site" evidence="4">
    <location>
        <position position="19"/>
    </location>
    <ligand>
        <name>substrate</name>
    </ligand>
</feature>
<evidence type="ECO:0000313" key="6">
    <source>
        <dbReference type="EMBL" id="GFZ80275.1"/>
    </source>
</evidence>
<dbReference type="NCBIfam" id="TIGR02727">
    <property type="entry name" value="MTHFS_bact"/>
    <property type="match status" value="1"/>
</dbReference>
<sequence>MPAWQGARRIALYCASDGEVNPHLLMSMAWQQGKQVYLPVLHPFKSGRMVFVRVKPGTSLQRNRWGIDEPRLCLRNSIPAAHLDLVLVPLVGFDGEGRRLGMGKGFYDRAFAFRQSGTKRPILVGLGHDCQEVPAGEIFEAAWDVRLDKLVTPERYLQVPPAH</sequence>
<comment type="similarity">
    <text evidence="1 5">Belongs to the 5-formyltetrahydrofolate cyclo-ligase family.</text>
</comment>
<keyword evidence="7" id="KW-1185">Reference proteome</keyword>
<reference evidence="6" key="1">
    <citation type="journal article" date="2014" name="Int. J. Syst. Evol. Microbiol.">
        <title>Complete genome sequence of Corynebacterium casei LMG S-19264T (=DSM 44701T), isolated from a smear-ripened cheese.</title>
        <authorList>
            <consortium name="US DOE Joint Genome Institute (JGI-PGF)"/>
            <person name="Walter F."/>
            <person name="Albersmeier A."/>
            <person name="Kalinowski J."/>
            <person name="Ruckert C."/>
        </authorList>
    </citation>
    <scope>NUCLEOTIDE SEQUENCE</scope>
    <source>
        <strain evidence="6">CGMCC 1.15425</strain>
    </source>
</reference>
<dbReference type="AlphaFoldDB" id="A0A916QMH6"/>
<evidence type="ECO:0000256" key="2">
    <source>
        <dbReference type="ARBA" id="ARBA00022741"/>
    </source>
</evidence>
<keyword evidence="5" id="KW-0479">Metal-binding</keyword>
<dbReference type="GO" id="GO:0035999">
    <property type="term" value="P:tetrahydrofolate interconversion"/>
    <property type="evidence" value="ECO:0007669"/>
    <property type="project" value="TreeGrafter"/>
</dbReference>
<feature type="binding site" evidence="4">
    <location>
        <begin position="99"/>
        <end position="107"/>
    </location>
    <ligand>
        <name>ATP</name>
        <dbReference type="ChEBI" id="CHEBI:30616"/>
    </ligand>
</feature>
<proteinExistence type="inferred from homology"/>
<dbReference type="GO" id="GO:0005524">
    <property type="term" value="F:ATP binding"/>
    <property type="evidence" value="ECO:0007669"/>
    <property type="project" value="UniProtKB-KW"/>
</dbReference>
<dbReference type="PANTHER" id="PTHR23407">
    <property type="entry name" value="ATPASE INHIBITOR/5-FORMYLTETRAHYDROFOLATE CYCLO-LIGASE"/>
    <property type="match status" value="1"/>
</dbReference>
<dbReference type="GO" id="GO:0030272">
    <property type="term" value="F:5-formyltetrahydrofolate cyclo-ligase activity"/>
    <property type="evidence" value="ECO:0007669"/>
    <property type="project" value="UniProtKB-EC"/>
</dbReference>
<accession>A0A916QMH6</accession>
<dbReference type="GO" id="GO:0009396">
    <property type="term" value="P:folic acid-containing compound biosynthetic process"/>
    <property type="evidence" value="ECO:0007669"/>
    <property type="project" value="TreeGrafter"/>
</dbReference>
<evidence type="ECO:0000256" key="5">
    <source>
        <dbReference type="RuleBase" id="RU361279"/>
    </source>
</evidence>
<reference evidence="6" key="2">
    <citation type="submission" date="2020-09" db="EMBL/GenBank/DDBJ databases">
        <authorList>
            <person name="Sun Q."/>
            <person name="Zhou Y."/>
        </authorList>
    </citation>
    <scope>NUCLEOTIDE SEQUENCE</scope>
    <source>
        <strain evidence="6">CGMCC 1.15425</strain>
    </source>
</reference>
<keyword evidence="3 4" id="KW-0067">ATP-binding</keyword>
<dbReference type="EMBL" id="BMIY01000010">
    <property type="protein sequence ID" value="GFZ80275.1"/>
    <property type="molecule type" value="Genomic_DNA"/>
</dbReference>
<evidence type="ECO:0000256" key="1">
    <source>
        <dbReference type="ARBA" id="ARBA00010638"/>
    </source>
</evidence>
<name>A0A916QMH6_9GAMM</name>
<dbReference type="Pfam" id="PF01812">
    <property type="entry name" value="5-FTHF_cyc-lig"/>
    <property type="match status" value="1"/>
</dbReference>
<evidence type="ECO:0000256" key="3">
    <source>
        <dbReference type="ARBA" id="ARBA00022840"/>
    </source>
</evidence>
<dbReference type="Gene3D" id="3.40.50.10420">
    <property type="entry name" value="NagB/RpiA/CoA transferase-like"/>
    <property type="match status" value="1"/>
</dbReference>
<comment type="cofactor">
    <cofactor evidence="5">
        <name>Mg(2+)</name>
        <dbReference type="ChEBI" id="CHEBI:18420"/>
    </cofactor>
</comment>
<dbReference type="SUPFAM" id="SSF100950">
    <property type="entry name" value="NagB/RpiA/CoA transferase-like"/>
    <property type="match status" value="1"/>
</dbReference>
<comment type="caution">
    <text evidence="6">The sequence shown here is derived from an EMBL/GenBank/DDBJ whole genome shotgun (WGS) entry which is preliminary data.</text>
</comment>
<keyword evidence="5" id="KW-0460">Magnesium</keyword>
<protein>
    <recommendedName>
        <fullName evidence="5">5-formyltetrahydrofolate cyclo-ligase</fullName>
        <ecNumber evidence="5">6.3.3.2</ecNumber>
    </recommendedName>
</protein>
<organism evidence="6 7">
    <name type="scientific">Pseudohongiella nitratireducens</name>
    <dbReference type="NCBI Taxonomy" id="1768907"/>
    <lineage>
        <taxon>Bacteria</taxon>
        <taxon>Pseudomonadati</taxon>
        <taxon>Pseudomonadota</taxon>
        <taxon>Gammaproteobacteria</taxon>
        <taxon>Pseudomonadales</taxon>
        <taxon>Pseudohongiellaceae</taxon>
        <taxon>Pseudohongiella</taxon>
    </lineage>
</organism>
<dbReference type="PIRSF" id="PIRSF006806">
    <property type="entry name" value="FTHF_cligase"/>
    <property type="match status" value="1"/>
</dbReference>
<dbReference type="EC" id="6.3.3.2" evidence="5"/>
<dbReference type="GO" id="GO:0046872">
    <property type="term" value="F:metal ion binding"/>
    <property type="evidence" value="ECO:0007669"/>
    <property type="project" value="UniProtKB-KW"/>
</dbReference>
<gene>
    <name evidence="6" type="ORF">GCM10011403_24380</name>
</gene>
<keyword evidence="2 4" id="KW-0547">Nucleotide-binding</keyword>